<feature type="compositionally biased region" description="Basic and acidic residues" evidence="11">
    <location>
        <begin position="95"/>
        <end position="106"/>
    </location>
</feature>
<evidence type="ECO:0000256" key="4">
    <source>
        <dbReference type="ARBA" id="ARBA00022679"/>
    </source>
</evidence>
<dbReference type="Pfam" id="PF02485">
    <property type="entry name" value="Branch"/>
    <property type="match status" value="1"/>
</dbReference>
<dbReference type="GO" id="GO:0000139">
    <property type="term" value="C:Golgi membrane"/>
    <property type="evidence" value="ECO:0007669"/>
    <property type="project" value="UniProtKB-SubCell"/>
</dbReference>
<evidence type="ECO:0000313" key="13">
    <source>
        <dbReference type="EMBL" id="KAK9403534.1"/>
    </source>
</evidence>
<comment type="pathway">
    <text evidence="2">Protein modification; protein glycosylation.</text>
</comment>
<evidence type="ECO:0000256" key="7">
    <source>
        <dbReference type="ARBA" id="ARBA00022989"/>
    </source>
</evidence>
<evidence type="ECO:0000256" key="3">
    <source>
        <dbReference type="ARBA" id="ARBA00022676"/>
    </source>
</evidence>
<proteinExistence type="inferred from homology"/>
<evidence type="ECO:0000256" key="10">
    <source>
        <dbReference type="ARBA" id="ARBA00038150"/>
    </source>
</evidence>
<evidence type="ECO:0000256" key="12">
    <source>
        <dbReference type="SAM" id="Phobius"/>
    </source>
</evidence>
<accession>A0AAW1BN25</accession>
<protein>
    <submittedName>
        <fullName evidence="13">N-acetyllactosaminide beta-C6-N-acetylglucosaminyl-transferase</fullName>
    </submittedName>
</protein>
<comment type="caution">
    <text evidence="13">The sequence shown here is derived from an EMBL/GenBank/DDBJ whole genome shotgun (WGS) entry which is preliminary data.</text>
</comment>
<keyword evidence="5 12" id="KW-0812">Transmembrane</keyword>
<evidence type="ECO:0000256" key="5">
    <source>
        <dbReference type="ARBA" id="ARBA00022692"/>
    </source>
</evidence>
<comment type="similarity">
    <text evidence="10">Belongs to the glycosyltransferase 14 family.</text>
</comment>
<sequence>MPLFDWRVKLDYTRPATRLAGTRESRLSARPLGAAARPRSNPKEEAADGQRYLLSPPSPPPRAVEKPGALGTSQSQPPLETRMSSFPRARLSRRASREAERGRARSGEAASRGRKGKKASLGVLGAAAQRKVWWAECIVWASGEGGPAAAAAEPPGFRSVSYSGLARPRETMRSGKPPYIFAVFLLSGLSALLLLLLGQPPPVSKQTPPPRLPGLPRLRESDFLRRACGALVQGRKPFVWGNHLRTSFDRAASCENYVTGSHYVTRPVSAEEAAFPLAYIFTLHKELATFERLFRAIYAPHNVYCIHVDEKAPTRYKQDVEKVLECFPNAFLVSKAEPVVYAGISRLQADVNCMKDLLRSTTRWKYVLNMCGQDFPLKTNKEIVQHLKKFKGKNITPGILPPPSITLRTKFVYKENIGKQASYMRRTAILKSPPPHNLTIYFGSAYIALTRPFVEFLFNDSRAIDLLKWSRDTYSPDEHFWVTLNRIPGVPGAMPNATWEGNLRAVKWSDAEKDHGGCHGHYVRSICIYGTGDLPWLLKSKNLFANKFELKTYPPTVECLELKLRERALNESEIPVEPSWYF</sequence>
<feature type="region of interest" description="Disordered" evidence="11">
    <location>
        <begin position="16"/>
        <end position="121"/>
    </location>
</feature>
<gene>
    <name evidence="13" type="ORF">NXF25_008361</name>
</gene>
<dbReference type="GO" id="GO:0007179">
    <property type="term" value="P:transforming growth factor beta receptor signaling pathway"/>
    <property type="evidence" value="ECO:0007669"/>
    <property type="project" value="TreeGrafter"/>
</dbReference>
<dbReference type="AlphaFoldDB" id="A0AAW1BN25"/>
<evidence type="ECO:0000256" key="2">
    <source>
        <dbReference type="ARBA" id="ARBA00004922"/>
    </source>
</evidence>
<dbReference type="InterPro" id="IPR003406">
    <property type="entry name" value="Glyco_trans_14"/>
</dbReference>
<dbReference type="PANTHER" id="PTHR19297">
    <property type="entry name" value="GLYCOSYLTRANSFERASE 14 FAMILY MEMBER"/>
    <property type="match status" value="1"/>
</dbReference>
<keyword evidence="3" id="KW-0328">Glycosyltransferase</keyword>
<dbReference type="GO" id="GO:0008375">
    <property type="term" value="F:acetylglucosaminyltransferase activity"/>
    <property type="evidence" value="ECO:0007669"/>
    <property type="project" value="TreeGrafter"/>
</dbReference>
<evidence type="ECO:0000256" key="9">
    <source>
        <dbReference type="ARBA" id="ARBA00023180"/>
    </source>
</evidence>
<evidence type="ECO:0000313" key="14">
    <source>
        <dbReference type="Proteomes" id="UP001474421"/>
    </source>
</evidence>
<evidence type="ECO:0000256" key="8">
    <source>
        <dbReference type="ARBA" id="ARBA00023136"/>
    </source>
</evidence>
<dbReference type="PANTHER" id="PTHR19297:SF183">
    <property type="entry name" value="N-ACETYLLACTOSAMINIDE BETA-1,6-N-ACETYLGLUCOSAMINYL-TRANSFERASE"/>
    <property type="match status" value="1"/>
</dbReference>
<keyword evidence="7 12" id="KW-1133">Transmembrane helix</keyword>
<evidence type="ECO:0000256" key="1">
    <source>
        <dbReference type="ARBA" id="ARBA00004323"/>
    </source>
</evidence>
<comment type="subcellular location">
    <subcellularLocation>
        <location evidence="1">Golgi apparatus membrane</location>
        <topology evidence="1">Single-pass type II membrane protein</topology>
    </subcellularLocation>
</comment>
<dbReference type="Proteomes" id="UP001474421">
    <property type="component" value="Unassembled WGS sequence"/>
</dbReference>
<evidence type="ECO:0000256" key="11">
    <source>
        <dbReference type="SAM" id="MobiDB-lite"/>
    </source>
</evidence>
<evidence type="ECO:0000256" key="6">
    <source>
        <dbReference type="ARBA" id="ARBA00022968"/>
    </source>
</evidence>
<reference evidence="13 14" key="1">
    <citation type="journal article" date="2024" name="Proc. Natl. Acad. Sci. U.S.A.">
        <title>The genetic regulatory architecture and epigenomic basis for age-related changes in rattlesnake venom.</title>
        <authorList>
            <person name="Hogan M.P."/>
            <person name="Holding M.L."/>
            <person name="Nystrom G.S."/>
            <person name="Colston T.J."/>
            <person name="Bartlett D.A."/>
            <person name="Mason A.J."/>
            <person name="Ellsworth S.A."/>
            <person name="Rautsaw R.M."/>
            <person name="Lawrence K.C."/>
            <person name="Strickland J.L."/>
            <person name="He B."/>
            <person name="Fraser P."/>
            <person name="Margres M.J."/>
            <person name="Gilbert D.M."/>
            <person name="Gibbs H.L."/>
            <person name="Parkinson C.L."/>
            <person name="Rokyta D.R."/>
        </authorList>
    </citation>
    <scope>NUCLEOTIDE SEQUENCE [LARGE SCALE GENOMIC DNA]</scope>
    <source>
        <strain evidence="13">DRR0105</strain>
    </source>
</reference>
<dbReference type="EMBL" id="JAOTOJ010000003">
    <property type="protein sequence ID" value="KAK9403534.1"/>
    <property type="molecule type" value="Genomic_DNA"/>
</dbReference>
<keyword evidence="6" id="KW-0735">Signal-anchor</keyword>
<keyword evidence="4" id="KW-0808">Transferase</keyword>
<keyword evidence="9" id="KW-0325">Glycoprotein</keyword>
<keyword evidence="8 12" id="KW-0472">Membrane</keyword>
<feature type="compositionally biased region" description="Polar residues" evidence="11">
    <location>
        <begin position="71"/>
        <end position="84"/>
    </location>
</feature>
<organism evidence="13 14">
    <name type="scientific">Crotalus adamanteus</name>
    <name type="common">Eastern diamondback rattlesnake</name>
    <dbReference type="NCBI Taxonomy" id="8729"/>
    <lineage>
        <taxon>Eukaryota</taxon>
        <taxon>Metazoa</taxon>
        <taxon>Chordata</taxon>
        <taxon>Craniata</taxon>
        <taxon>Vertebrata</taxon>
        <taxon>Euteleostomi</taxon>
        <taxon>Lepidosauria</taxon>
        <taxon>Squamata</taxon>
        <taxon>Bifurcata</taxon>
        <taxon>Unidentata</taxon>
        <taxon>Episquamata</taxon>
        <taxon>Toxicofera</taxon>
        <taxon>Serpentes</taxon>
        <taxon>Colubroidea</taxon>
        <taxon>Viperidae</taxon>
        <taxon>Crotalinae</taxon>
        <taxon>Crotalus</taxon>
    </lineage>
</organism>
<keyword evidence="14" id="KW-1185">Reference proteome</keyword>
<feature type="transmembrane region" description="Helical" evidence="12">
    <location>
        <begin position="179"/>
        <end position="198"/>
    </location>
</feature>
<name>A0AAW1BN25_CROAD</name>